<proteinExistence type="predicted"/>
<evidence type="ECO:0000313" key="3">
    <source>
        <dbReference type="Proteomes" id="UP000310529"/>
    </source>
</evidence>
<keyword evidence="1" id="KW-0472">Membrane</keyword>
<dbReference type="AlphaFoldDB" id="A0A4P8BZB7"/>
<dbReference type="EMBL" id="CP031919">
    <property type="protein sequence ID" value="QCH92611.1"/>
    <property type="molecule type" value="Genomic_DNA"/>
</dbReference>
<name>A0A4P8BZB7_ECOLX</name>
<dbReference type="Proteomes" id="UP000310529">
    <property type="component" value="Chromosome"/>
</dbReference>
<protein>
    <submittedName>
        <fullName evidence="2">Tail assembly protein</fullName>
    </submittedName>
</protein>
<reference evidence="2 3" key="1">
    <citation type="submission" date="2018-08" db="EMBL/GenBank/DDBJ databases">
        <title>Food and Water Consortium WGS.</title>
        <authorList>
            <person name="Tyson S."/>
            <person name="Peterson C.-L."/>
            <person name="Olson A."/>
            <person name="Tyler S."/>
            <person name="Cabral J."/>
            <person name="Lynch T."/>
            <person name="Knox N."/>
            <person name="Van Domselaar G."/>
            <person name="Graham M."/>
        </authorList>
    </citation>
    <scope>NUCLEOTIDE SEQUENCE [LARGE SCALE GENOMIC DNA]</scope>
    <source>
        <strain evidence="2 3">FWSEC0002</strain>
    </source>
</reference>
<accession>A0A4P8BZB7</accession>
<keyword evidence="1" id="KW-0812">Transmembrane</keyword>
<dbReference type="RefSeq" id="WP_136952246.1">
    <property type="nucleotide sequence ID" value="NZ_CP031919.1"/>
</dbReference>
<dbReference type="InterPro" id="IPR010654">
    <property type="entry name" value="Phage_lambda_tail_I"/>
</dbReference>
<gene>
    <name evidence="2" type="ORF">CCU01_006840</name>
</gene>
<feature type="transmembrane region" description="Helical" evidence="1">
    <location>
        <begin position="137"/>
        <end position="160"/>
    </location>
</feature>
<keyword evidence="1" id="KW-1133">Transmembrane helix</keyword>
<organism evidence="2 3">
    <name type="scientific">Escherichia coli O145:NM</name>
    <dbReference type="NCBI Taxonomy" id="991919"/>
    <lineage>
        <taxon>Bacteria</taxon>
        <taxon>Pseudomonadati</taxon>
        <taxon>Pseudomonadota</taxon>
        <taxon>Gammaproteobacteria</taxon>
        <taxon>Enterobacterales</taxon>
        <taxon>Enterobacteriaceae</taxon>
        <taxon>Escherichia</taxon>
    </lineage>
</organism>
<evidence type="ECO:0000256" key="1">
    <source>
        <dbReference type="SAM" id="Phobius"/>
    </source>
</evidence>
<sequence length="228" mass="24179">MATTNAFSLASPPLARICLHGDLQRFGRRLSLRDRYVNTAAEAIRALSMQMPGFRRQMNEGWYQIRIAGDDTAPEAVYARLHEQLGEGTLIHIVPRLAGAGKGGLQIVLGAAAIVGSFFTAGASMALWGSALAAGGFSATTMLFSLGASMILGGVAQMLAPKAKVPEYKSTDNGRQNTYFSSLDNMIAQGNPMPVPYGEMLVGSRRISQDISTRDEGGDGKVVVIGRG</sequence>
<dbReference type="Pfam" id="PF06805">
    <property type="entry name" value="Lambda_tail_I"/>
    <property type="match status" value="1"/>
</dbReference>
<evidence type="ECO:0000313" key="2">
    <source>
        <dbReference type="EMBL" id="QCH92611.1"/>
    </source>
</evidence>
<feature type="transmembrane region" description="Helical" evidence="1">
    <location>
        <begin position="107"/>
        <end position="131"/>
    </location>
</feature>